<dbReference type="EMBL" id="CM007385">
    <property type="protein sequence ID" value="ONK70219.1"/>
    <property type="molecule type" value="Genomic_DNA"/>
</dbReference>
<keyword evidence="4" id="KW-0175">Coiled coil</keyword>
<evidence type="ECO:0000256" key="2">
    <source>
        <dbReference type="ARBA" id="ARBA00022473"/>
    </source>
</evidence>
<dbReference type="Proteomes" id="UP000243459">
    <property type="component" value="Chromosome 5"/>
</dbReference>
<evidence type="ECO:0000313" key="6">
    <source>
        <dbReference type="EMBL" id="ONK70219.1"/>
    </source>
</evidence>
<evidence type="ECO:0000256" key="4">
    <source>
        <dbReference type="ARBA" id="ARBA00023054"/>
    </source>
</evidence>
<dbReference type="GO" id="GO:0030154">
    <property type="term" value="P:cell differentiation"/>
    <property type="evidence" value="ECO:0007669"/>
    <property type="project" value="UniProtKB-KW"/>
</dbReference>
<dbReference type="GO" id="GO:0009908">
    <property type="term" value="P:flower development"/>
    <property type="evidence" value="ECO:0007669"/>
    <property type="project" value="UniProtKB-KW"/>
</dbReference>
<evidence type="ECO:0000256" key="1">
    <source>
        <dbReference type="ARBA" id="ARBA00005405"/>
    </source>
</evidence>
<comment type="similarity">
    <text evidence="1">Belongs to the FLX family.</text>
</comment>
<name>A0A5P1F084_ASPOF</name>
<dbReference type="Gramene" id="ONK70219">
    <property type="protein sequence ID" value="ONK70219"/>
    <property type="gene ID" value="A4U43_C05F31490"/>
</dbReference>
<protein>
    <submittedName>
        <fullName evidence="6">Uncharacterized protein</fullName>
    </submittedName>
</protein>
<accession>A0A5P1F084</accession>
<dbReference type="PANTHER" id="PTHR33405">
    <property type="entry name" value="PROTEIN FLX-LIKE 2"/>
    <property type="match status" value="1"/>
</dbReference>
<keyword evidence="5" id="KW-0287">Flowering</keyword>
<reference evidence="7" key="1">
    <citation type="journal article" date="2017" name="Nat. Commun.">
        <title>The asparagus genome sheds light on the origin and evolution of a young Y chromosome.</title>
        <authorList>
            <person name="Harkess A."/>
            <person name="Zhou J."/>
            <person name="Xu C."/>
            <person name="Bowers J.E."/>
            <person name="Van der Hulst R."/>
            <person name="Ayyampalayam S."/>
            <person name="Mercati F."/>
            <person name="Riccardi P."/>
            <person name="McKain M.R."/>
            <person name="Kakrana A."/>
            <person name="Tang H."/>
            <person name="Ray J."/>
            <person name="Groenendijk J."/>
            <person name="Arikit S."/>
            <person name="Mathioni S.M."/>
            <person name="Nakano M."/>
            <person name="Shan H."/>
            <person name="Telgmann-Rauber A."/>
            <person name="Kanno A."/>
            <person name="Yue Z."/>
            <person name="Chen H."/>
            <person name="Li W."/>
            <person name="Chen Y."/>
            <person name="Xu X."/>
            <person name="Zhang Y."/>
            <person name="Luo S."/>
            <person name="Chen H."/>
            <person name="Gao J."/>
            <person name="Mao Z."/>
            <person name="Pires J.C."/>
            <person name="Luo M."/>
            <person name="Kudrna D."/>
            <person name="Wing R.A."/>
            <person name="Meyers B.C."/>
            <person name="Yi K."/>
            <person name="Kong H."/>
            <person name="Lavrijsen P."/>
            <person name="Sunseri F."/>
            <person name="Falavigna A."/>
            <person name="Ye Y."/>
            <person name="Leebens-Mack J.H."/>
            <person name="Chen G."/>
        </authorList>
    </citation>
    <scope>NUCLEOTIDE SEQUENCE [LARGE SCALE GENOMIC DNA]</scope>
    <source>
        <strain evidence="7">cv. DH0086</strain>
    </source>
</reference>
<evidence type="ECO:0000256" key="3">
    <source>
        <dbReference type="ARBA" id="ARBA00022782"/>
    </source>
</evidence>
<keyword evidence="3" id="KW-0221">Differentiation</keyword>
<dbReference type="PANTHER" id="PTHR33405:SF4">
    <property type="entry name" value="PROTEIN FLX-LIKE 2"/>
    <property type="match status" value="1"/>
</dbReference>
<organism evidence="6 7">
    <name type="scientific">Asparagus officinalis</name>
    <name type="common">Garden asparagus</name>
    <dbReference type="NCBI Taxonomy" id="4686"/>
    <lineage>
        <taxon>Eukaryota</taxon>
        <taxon>Viridiplantae</taxon>
        <taxon>Streptophyta</taxon>
        <taxon>Embryophyta</taxon>
        <taxon>Tracheophyta</taxon>
        <taxon>Spermatophyta</taxon>
        <taxon>Magnoliopsida</taxon>
        <taxon>Liliopsida</taxon>
        <taxon>Asparagales</taxon>
        <taxon>Asparagaceae</taxon>
        <taxon>Asparagoideae</taxon>
        <taxon>Asparagus</taxon>
    </lineage>
</organism>
<keyword evidence="7" id="KW-1185">Reference proteome</keyword>
<keyword evidence="2" id="KW-0217">Developmental protein</keyword>
<dbReference type="OMA" id="FVEIMEC"/>
<gene>
    <name evidence="6" type="ORF">A4U43_C05F31490</name>
</gene>
<dbReference type="AlphaFoldDB" id="A0A5P1F084"/>
<proteinExistence type="inferred from homology"/>
<dbReference type="InterPro" id="IPR040353">
    <property type="entry name" value="FLX/FLX-like"/>
</dbReference>
<evidence type="ECO:0000313" key="7">
    <source>
        <dbReference type="Proteomes" id="UP000243459"/>
    </source>
</evidence>
<evidence type="ECO:0000256" key="5">
    <source>
        <dbReference type="ARBA" id="ARBA00023089"/>
    </source>
</evidence>
<sequence>MLPHAAIMEQKLAAQDMEMQRILKENQRLAAILSVLRRELAGNQRELQRMDAHMGAMKDEQDKHMRGLLDKIAKMEADLKASETVKVELQQAHAEAHSLMVVRQDLMANAQKLNQDIQKSHAGVQEVPALMSELNNINQEYHHCRAIYDYEKKLHSDYYEHFRLWRRTIT</sequence>